<dbReference type="PANTHER" id="PTHR11049">
    <property type="entry name" value="ACYL COENZYME A THIOESTER HYDROLASE"/>
    <property type="match status" value="1"/>
</dbReference>
<dbReference type="GO" id="GO:0005829">
    <property type="term" value="C:cytosol"/>
    <property type="evidence" value="ECO:0007669"/>
    <property type="project" value="TreeGrafter"/>
</dbReference>
<evidence type="ECO:0000256" key="1">
    <source>
        <dbReference type="ARBA" id="ARBA00010458"/>
    </source>
</evidence>
<sequence>MNSKKAADSHTVMSEIVLLSSTNGSGRLFGGQIMSWMDIAGAICAKRHCGCEVVTVSVDHLSFIKPAMPNDVVVLTADLESVGNTSMKIRITAEIEPLGAGGTNERMLTSEAYFTYVAIGPDGRKHTVPRLEK</sequence>
<evidence type="ECO:0000259" key="4">
    <source>
        <dbReference type="PROSITE" id="PS51770"/>
    </source>
</evidence>
<proteinExistence type="inferred from homology"/>
<dbReference type="PROSITE" id="PS51770">
    <property type="entry name" value="HOTDOG_ACOT"/>
    <property type="match status" value="1"/>
</dbReference>
<dbReference type="EMBL" id="DVMM01000075">
    <property type="protein sequence ID" value="HIU29403.1"/>
    <property type="molecule type" value="Genomic_DNA"/>
</dbReference>
<evidence type="ECO:0000256" key="3">
    <source>
        <dbReference type="PROSITE-ProRule" id="PRU01106"/>
    </source>
</evidence>
<dbReference type="InterPro" id="IPR029069">
    <property type="entry name" value="HotDog_dom_sf"/>
</dbReference>
<dbReference type="SUPFAM" id="SSF54637">
    <property type="entry name" value="Thioesterase/thiol ester dehydrase-isomerase"/>
    <property type="match status" value="1"/>
</dbReference>
<evidence type="ECO:0000313" key="6">
    <source>
        <dbReference type="Proteomes" id="UP000824089"/>
    </source>
</evidence>
<evidence type="ECO:0000256" key="2">
    <source>
        <dbReference type="ARBA" id="ARBA00022801"/>
    </source>
</evidence>
<dbReference type="PANTHER" id="PTHR11049:SF24">
    <property type="entry name" value="CYTOSOLIC ACYL COENZYME A THIOESTER HYDROLASE"/>
    <property type="match status" value="1"/>
</dbReference>
<dbReference type="InterPro" id="IPR033120">
    <property type="entry name" value="HOTDOG_ACOT"/>
</dbReference>
<dbReference type="InterPro" id="IPR006683">
    <property type="entry name" value="Thioestr_dom"/>
</dbReference>
<dbReference type="Gene3D" id="3.10.129.10">
    <property type="entry name" value="Hotdog Thioesterase"/>
    <property type="match status" value="1"/>
</dbReference>
<dbReference type="CDD" id="cd03442">
    <property type="entry name" value="BFIT_BACH"/>
    <property type="match status" value="1"/>
</dbReference>
<keyword evidence="2 3" id="KW-0378">Hydrolase</keyword>
<comment type="similarity">
    <text evidence="1">Belongs to the acyl coenzyme A hydrolase family.</text>
</comment>
<evidence type="ECO:0000313" key="5">
    <source>
        <dbReference type="EMBL" id="HIU29403.1"/>
    </source>
</evidence>
<reference evidence="5" key="2">
    <citation type="journal article" date="2021" name="PeerJ">
        <title>Extensive microbial diversity within the chicken gut microbiome revealed by metagenomics and culture.</title>
        <authorList>
            <person name="Gilroy R."/>
            <person name="Ravi A."/>
            <person name="Getino M."/>
            <person name="Pursley I."/>
            <person name="Horton D.L."/>
            <person name="Alikhan N.F."/>
            <person name="Baker D."/>
            <person name="Gharbi K."/>
            <person name="Hall N."/>
            <person name="Watson M."/>
            <person name="Adriaenssens E.M."/>
            <person name="Foster-Nyarko E."/>
            <person name="Jarju S."/>
            <person name="Secka A."/>
            <person name="Antonio M."/>
            <person name="Oren A."/>
            <person name="Chaudhuri R.R."/>
            <person name="La Ragione R."/>
            <person name="Hildebrand F."/>
            <person name="Pallen M.J."/>
        </authorList>
    </citation>
    <scope>NUCLEOTIDE SEQUENCE</scope>
    <source>
        <strain evidence="5">CHK195-4489</strain>
    </source>
</reference>
<gene>
    <name evidence="5" type="ORF">IAD50_03795</name>
</gene>
<comment type="caution">
    <text evidence="5">The sequence shown here is derived from an EMBL/GenBank/DDBJ whole genome shotgun (WGS) entry which is preliminary data.</text>
</comment>
<dbReference type="GO" id="GO:0009062">
    <property type="term" value="P:fatty acid catabolic process"/>
    <property type="evidence" value="ECO:0007669"/>
    <property type="project" value="TreeGrafter"/>
</dbReference>
<dbReference type="InterPro" id="IPR040170">
    <property type="entry name" value="Cytosol_ACT"/>
</dbReference>
<dbReference type="GO" id="GO:0052816">
    <property type="term" value="F:long-chain fatty acyl-CoA hydrolase activity"/>
    <property type="evidence" value="ECO:0007669"/>
    <property type="project" value="TreeGrafter"/>
</dbReference>
<name>A0A9D1I8W7_9CLOT</name>
<dbReference type="AlphaFoldDB" id="A0A9D1I8W7"/>
<feature type="domain" description="HotDog ACOT-type" evidence="4">
    <location>
        <begin position="7"/>
        <end position="122"/>
    </location>
</feature>
<protein>
    <submittedName>
        <fullName evidence="5">Acyl-CoA thioesterase</fullName>
    </submittedName>
</protein>
<dbReference type="Proteomes" id="UP000824089">
    <property type="component" value="Unassembled WGS sequence"/>
</dbReference>
<reference evidence="5" key="1">
    <citation type="submission" date="2020-10" db="EMBL/GenBank/DDBJ databases">
        <authorList>
            <person name="Gilroy R."/>
        </authorList>
    </citation>
    <scope>NUCLEOTIDE SEQUENCE</scope>
    <source>
        <strain evidence="5">CHK195-4489</strain>
    </source>
</reference>
<dbReference type="GO" id="GO:0006637">
    <property type="term" value="P:acyl-CoA metabolic process"/>
    <property type="evidence" value="ECO:0007669"/>
    <property type="project" value="TreeGrafter"/>
</dbReference>
<dbReference type="Pfam" id="PF03061">
    <property type="entry name" value="4HBT"/>
    <property type="match status" value="1"/>
</dbReference>
<accession>A0A9D1I8W7</accession>
<organism evidence="5 6">
    <name type="scientific">Candidatus Egerieisoma faecipullorum</name>
    <dbReference type="NCBI Taxonomy" id="2840963"/>
    <lineage>
        <taxon>Bacteria</taxon>
        <taxon>Bacillati</taxon>
        <taxon>Bacillota</taxon>
        <taxon>Clostridia</taxon>
        <taxon>Eubacteriales</taxon>
        <taxon>Clostridiaceae</taxon>
        <taxon>Clostridiaceae incertae sedis</taxon>
        <taxon>Candidatus Egerieisoma</taxon>
    </lineage>
</organism>